<evidence type="ECO:0000313" key="1">
    <source>
        <dbReference type="EMBL" id="CAF3494390.1"/>
    </source>
</evidence>
<accession>A0A818GTX5</accession>
<organism evidence="1 2">
    <name type="scientific">Rotaria socialis</name>
    <dbReference type="NCBI Taxonomy" id="392032"/>
    <lineage>
        <taxon>Eukaryota</taxon>
        <taxon>Metazoa</taxon>
        <taxon>Spiralia</taxon>
        <taxon>Gnathifera</taxon>
        <taxon>Rotifera</taxon>
        <taxon>Eurotatoria</taxon>
        <taxon>Bdelloidea</taxon>
        <taxon>Philodinida</taxon>
        <taxon>Philodinidae</taxon>
        <taxon>Rotaria</taxon>
    </lineage>
</organism>
<proteinExistence type="predicted"/>
<protein>
    <submittedName>
        <fullName evidence="1">Uncharacterized protein</fullName>
    </submittedName>
</protein>
<dbReference type="EMBL" id="CAJNYU010002017">
    <property type="protein sequence ID" value="CAF3494390.1"/>
    <property type="molecule type" value="Genomic_DNA"/>
</dbReference>
<sequence>MQAIAIAAICITGVAVITGGVAAATIILAPIVSSPEDKFKTENEYRDPGKDRPPKLLLIETGSLDALSIPEKTFVLLSSEEGKEGFVSFGIGFELLIQ</sequence>
<gene>
    <name evidence="1" type="ORF">FME351_LOCUS16372</name>
</gene>
<reference evidence="1" key="1">
    <citation type="submission" date="2021-02" db="EMBL/GenBank/DDBJ databases">
        <authorList>
            <person name="Nowell W R."/>
        </authorList>
    </citation>
    <scope>NUCLEOTIDE SEQUENCE</scope>
</reference>
<name>A0A818GTX5_9BILA</name>
<comment type="caution">
    <text evidence="1">The sequence shown here is derived from an EMBL/GenBank/DDBJ whole genome shotgun (WGS) entry which is preliminary data.</text>
</comment>
<dbReference type="AlphaFoldDB" id="A0A818GTX5"/>
<evidence type="ECO:0000313" key="2">
    <source>
        <dbReference type="Proteomes" id="UP000663869"/>
    </source>
</evidence>
<dbReference type="Proteomes" id="UP000663869">
    <property type="component" value="Unassembled WGS sequence"/>
</dbReference>